<evidence type="ECO:0000256" key="3">
    <source>
        <dbReference type="ARBA" id="ARBA00023157"/>
    </source>
</evidence>
<organism evidence="7 8">
    <name type="scientific">Solitalea longa</name>
    <dbReference type="NCBI Taxonomy" id="2079460"/>
    <lineage>
        <taxon>Bacteria</taxon>
        <taxon>Pseudomonadati</taxon>
        <taxon>Bacteroidota</taxon>
        <taxon>Sphingobacteriia</taxon>
        <taxon>Sphingobacteriales</taxon>
        <taxon>Sphingobacteriaceae</taxon>
        <taxon>Solitalea</taxon>
    </lineage>
</organism>
<dbReference type="SUPFAM" id="SSF52833">
    <property type="entry name" value="Thioredoxin-like"/>
    <property type="match status" value="1"/>
</dbReference>
<dbReference type="PROSITE" id="PS51352">
    <property type="entry name" value="THIOREDOXIN_2"/>
    <property type="match status" value="1"/>
</dbReference>
<sequence>MRLNILWLFISVLVFTSCANEKKSPKTELRAANGLPIGNVEGFMAPEIQLNDINGNPISVSSLKGKYVLVDFWASWCGPCMQEVPELTNLYATYHGKGLEIYGVSLDNDKNRWQQATKNHQMNWIHVSDLKKWESQPLESYGVDAIPANFILDKEGKIIAKNLHGVQLEHFLKKLFN</sequence>
<name>A0A2S5A1L0_9SPHI</name>
<comment type="caution">
    <text evidence="7">The sequence shown here is derived from an EMBL/GenBank/DDBJ whole genome shotgun (WGS) entry which is preliminary data.</text>
</comment>
<dbReference type="AlphaFoldDB" id="A0A2S5A1L0"/>
<dbReference type="PROSITE" id="PS51257">
    <property type="entry name" value="PROKAR_LIPOPROTEIN"/>
    <property type="match status" value="1"/>
</dbReference>
<dbReference type="PROSITE" id="PS00194">
    <property type="entry name" value="THIOREDOXIN_1"/>
    <property type="match status" value="1"/>
</dbReference>
<keyword evidence="3" id="KW-1015">Disulfide bond</keyword>
<evidence type="ECO:0000256" key="1">
    <source>
        <dbReference type="ARBA" id="ARBA00004196"/>
    </source>
</evidence>
<dbReference type="GO" id="GO:0030313">
    <property type="term" value="C:cell envelope"/>
    <property type="evidence" value="ECO:0007669"/>
    <property type="project" value="UniProtKB-SubCell"/>
</dbReference>
<dbReference type="InterPro" id="IPR050553">
    <property type="entry name" value="Thioredoxin_ResA/DsbE_sf"/>
</dbReference>
<dbReference type="OrthoDB" id="750178at2"/>
<feature type="domain" description="Thioredoxin" evidence="6">
    <location>
        <begin position="39"/>
        <end position="177"/>
    </location>
</feature>
<keyword evidence="4" id="KW-0676">Redox-active center</keyword>
<reference evidence="7 8" key="1">
    <citation type="submission" date="2018-01" db="EMBL/GenBank/DDBJ databases">
        <authorList>
            <person name="Gaut B.S."/>
            <person name="Morton B.R."/>
            <person name="Clegg M.T."/>
            <person name="Duvall M.R."/>
        </authorList>
    </citation>
    <scope>NUCLEOTIDE SEQUENCE [LARGE SCALE GENOMIC DNA]</scope>
    <source>
        <strain evidence="7 8">HR-AV</strain>
    </source>
</reference>
<dbReference type="Gene3D" id="3.40.30.10">
    <property type="entry name" value="Glutaredoxin"/>
    <property type="match status" value="1"/>
</dbReference>
<evidence type="ECO:0000256" key="2">
    <source>
        <dbReference type="ARBA" id="ARBA00022748"/>
    </source>
</evidence>
<evidence type="ECO:0000313" key="7">
    <source>
        <dbReference type="EMBL" id="POY36003.1"/>
    </source>
</evidence>
<dbReference type="InterPro" id="IPR013766">
    <property type="entry name" value="Thioredoxin_domain"/>
</dbReference>
<keyword evidence="5" id="KW-0732">Signal</keyword>
<accession>A0A2S5A1L0</accession>
<proteinExistence type="predicted"/>
<evidence type="ECO:0000256" key="5">
    <source>
        <dbReference type="SAM" id="SignalP"/>
    </source>
</evidence>
<dbReference type="InterPro" id="IPR000866">
    <property type="entry name" value="AhpC/TSA"/>
</dbReference>
<dbReference type="Proteomes" id="UP000236893">
    <property type="component" value="Unassembled WGS sequence"/>
</dbReference>
<dbReference type="CDD" id="cd02966">
    <property type="entry name" value="TlpA_like_family"/>
    <property type="match status" value="1"/>
</dbReference>
<evidence type="ECO:0000256" key="4">
    <source>
        <dbReference type="ARBA" id="ARBA00023284"/>
    </source>
</evidence>
<dbReference type="Pfam" id="PF00578">
    <property type="entry name" value="AhpC-TSA"/>
    <property type="match status" value="1"/>
</dbReference>
<dbReference type="GO" id="GO:0016491">
    <property type="term" value="F:oxidoreductase activity"/>
    <property type="evidence" value="ECO:0007669"/>
    <property type="project" value="InterPro"/>
</dbReference>
<evidence type="ECO:0000313" key="8">
    <source>
        <dbReference type="Proteomes" id="UP000236893"/>
    </source>
</evidence>
<dbReference type="GO" id="GO:0016209">
    <property type="term" value="F:antioxidant activity"/>
    <property type="evidence" value="ECO:0007669"/>
    <property type="project" value="InterPro"/>
</dbReference>
<keyword evidence="2" id="KW-0201">Cytochrome c-type biogenesis</keyword>
<dbReference type="PANTHER" id="PTHR42852:SF6">
    <property type="entry name" value="THIOL:DISULFIDE INTERCHANGE PROTEIN DSBE"/>
    <property type="match status" value="1"/>
</dbReference>
<comment type="subcellular location">
    <subcellularLocation>
        <location evidence="1">Cell envelope</location>
    </subcellularLocation>
</comment>
<dbReference type="PANTHER" id="PTHR42852">
    <property type="entry name" value="THIOL:DISULFIDE INTERCHANGE PROTEIN DSBE"/>
    <property type="match status" value="1"/>
</dbReference>
<gene>
    <name evidence="7" type="ORF">C3K47_12430</name>
</gene>
<dbReference type="InterPro" id="IPR017937">
    <property type="entry name" value="Thioredoxin_CS"/>
</dbReference>
<evidence type="ECO:0000259" key="6">
    <source>
        <dbReference type="PROSITE" id="PS51352"/>
    </source>
</evidence>
<dbReference type="EMBL" id="PQVF01000008">
    <property type="protein sequence ID" value="POY36003.1"/>
    <property type="molecule type" value="Genomic_DNA"/>
</dbReference>
<feature type="chain" id="PRO_5015691470" evidence="5">
    <location>
        <begin position="20"/>
        <end position="177"/>
    </location>
</feature>
<dbReference type="GO" id="GO:0017004">
    <property type="term" value="P:cytochrome complex assembly"/>
    <property type="evidence" value="ECO:0007669"/>
    <property type="project" value="UniProtKB-KW"/>
</dbReference>
<dbReference type="RefSeq" id="WP_103789466.1">
    <property type="nucleotide sequence ID" value="NZ_PQVF01000008.1"/>
</dbReference>
<keyword evidence="8" id="KW-1185">Reference proteome</keyword>
<protein>
    <submittedName>
        <fullName evidence="7">TlpA family protein disulfide reductase</fullName>
    </submittedName>
</protein>
<feature type="signal peptide" evidence="5">
    <location>
        <begin position="1"/>
        <end position="19"/>
    </location>
</feature>
<dbReference type="InterPro" id="IPR036249">
    <property type="entry name" value="Thioredoxin-like_sf"/>
</dbReference>